<keyword evidence="1" id="KW-0479">Metal-binding</keyword>
<dbReference type="PANTHER" id="PTHR47425:SF2">
    <property type="entry name" value="FARB-RELATED"/>
    <property type="match status" value="1"/>
</dbReference>
<feature type="compositionally biased region" description="Basic and acidic residues" evidence="3">
    <location>
        <begin position="153"/>
        <end position="162"/>
    </location>
</feature>
<dbReference type="SMART" id="SM00066">
    <property type="entry name" value="GAL4"/>
    <property type="match status" value="1"/>
</dbReference>
<evidence type="ECO:0000256" key="3">
    <source>
        <dbReference type="SAM" id="MobiDB-lite"/>
    </source>
</evidence>
<name>A0ABR3W725_9PEZI</name>
<dbReference type="InterPro" id="IPR001138">
    <property type="entry name" value="Zn2Cys6_DnaBD"/>
</dbReference>
<dbReference type="EMBL" id="JAZHXJ010000651">
    <property type="protein sequence ID" value="KAL1854841.1"/>
    <property type="molecule type" value="Genomic_DNA"/>
</dbReference>
<keyword evidence="6" id="KW-1185">Reference proteome</keyword>
<sequence>MDISGSERPGAGKTARTSPHPNKACVPCRARKVKCDAAAIGLPCSSCTSRHCAKDCVLPVRKRRTGKTIRVFPASSHDAGSPRTVGSSQSSHLYQTNPSRPSEQAEQHSPSHAPDCLSPRPTDSGLLYLNILHDAVKERTESSGRQSPSVESYRTRPEDRSFGPDGSWTSLPRLDDIDREYLVRKGVFDLPPQPHRDILVKAYFDHVHPFASVISRADFVRRYQSGSCSLFLLHVILALASLHAPAASLSACGLASRSAAQESFFAKAKLLHDFSIEEEPLVVLQGSIILSMVILDHPSDWDYGFWFHNAIRLATKLDIRNTCIRGDKPREALKLYRRIWWALYFLDVFYVLVNTRRSRLLQDTSAIGPRTEDDLDEDDAAGVSSALLSAPTPQQRASPVVHCELSRIVGQCLSAVTNKPQQDPRKIMQPLDAWRKHLAAKMHVVDECTRTDVYYLNIQAMSYRFECILCRLVRRRGHQSPHVDWSEWAKRRLRSAVLELDTITMRVLANGTLHDFPVSFVTTVIALLALHIESALDPAETDLVRSMARISINQTMLVLAQGKEIPAVKRALPVLEDILAKKNLYLVPPPVPSQVAVQSPQPDGMTGRLSSPQTQTGAVPSQPQQMEDDPSSLYGDFLGFEFLDEWQVGQLNFTDGC</sequence>
<feature type="compositionally biased region" description="Polar residues" evidence="3">
    <location>
        <begin position="608"/>
        <end position="625"/>
    </location>
</feature>
<dbReference type="PANTHER" id="PTHR47425">
    <property type="entry name" value="FARB-RELATED"/>
    <property type="match status" value="1"/>
</dbReference>
<accession>A0ABR3W725</accession>
<organism evidence="5 6">
    <name type="scientific">Phialemonium thermophilum</name>
    <dbReference type="NCBI Taxonomy" id="223376"/>
    <lineage>
        <taxon>Eukaryota</taxon>
        <taxon>Fungi</taxon>
        <taxon>Dikarya</taxon>
        <taxon>Ascomycota</taxon>
        <taxon>Pezizomycotina</taxon>
        <taxon>Sordariomycetes</taxon>
        <taxon>Sordariomycetidae</taxon>
        <taxon>Cephalothecales</taxon>
        <taxon>Cephalothecaceae</taxon>
        <taxon>Phialemonium</taxon>
    </lineage>
</organism>
<protein>
    <recommendedName>
        <fullName evidence="4">Zn(2)-C6 fungal-type domain-containing protein</fullName>
    </recommendedName>
</protein>
<gene>
    <name evidence="5" type="ORF">VTK73DRAFT_8686</name>
</gene>
<keyword evidence="2" id="KW-0539">Nucleus</keyword>
<dbReference type="PROSITE" id="PS50048">
    <property type="entry name" value="ZN2_CY6_FUNGAL_2"/>
    <property type="match status" value="1"/>
</dbReference>
<dbReference type="PROSITE" id="PS00463">
    <property type="entry name" value="ZN2_CY6_FUNGAL_1"/>
    <property type="match status" value="1"/>
</dbReference>
<feature type="region of interest" description="Disordered" evidence="3">
    <location>
        <begin position="1"/>
        <end position="23"/>
    </location>
</feature>
<evidence type="ECO:0000256" key="1">
    <source>
        <dbReference type="ARBA" id="ARBA00022723"/>
    </source>
</evidence>
<comment type="caution">
    <text evidence="5">The sequence shown here is derived from an EMBL/GenBank/DDBJ whole genome shotgun (WGS) entry which is preliminary data.</text>
</comment>
<dbReference type="Pfam" id="PF00172">
    <property type="entry name" value="Zn_clus"/>
    <property type="match status" value="1"/>
</dbReference>
<feature type="domain" description="Zn(2)-C6 fungal-type" evidence="4">
    <location>
        <begin position="24"/>
        <end position="58"/>
    </location>
</feature>
<dbReference type="SUPFAM" id="SSF57701">
    <property type="entry name" value="Zn2/Cys6 DNA-binding domain"/>
    <property type="match status" value="1"/>
</dbReference>
<feature type="compositionally biased region" description="Polar residues" evidence="3">
    <location>
        <begin position="143"/>
        <end position="152"/>
    </location>
</feature>
<feature type="region of interest" description="Disordered" evidence="3">
    <location>
        <begin position="595"/>
        <end position="630"/>
    </location>
</feature>
<evidence type="ECO:0000313" key="6">
    <source>
        <dbReference type="Proteomes" id="UP001586593"/>
    </source>
</evidence>
<dbReference type="Proteomes" id="UP001586593">
    <property type="component" value="Unassembled WGS sequence"/>
</dbReference>
<feature type="region of interest" description="Disordered" evidence="3">
    <location>
        <begin position="70"/>
        <end position="117"/>
    </location>
</feature>
<proteinExistence type="predicted"/>
<dbReference type="InterPro" id="IPR036864">
    <property type="entry name" value="Zn2-C6_fun-type_DNA-bd_sf"/>
</dbReference>
<evidence type="ECO:0000256" key="2">
    <source>
        <dbReference type="ARBA" id="ARBA00023242"/>
    </source>
</evidence>
<evidence type="ECO:0000259" key="4">
    <source>
        <dbReference type="PROSITE" id="PS50048"/>
    </source>
</evidence>
<evidence type="ECO:0000313" key="5">
    <source>
        <dbReference type="EMBL" id="KAL1854841.1"/>
    </source>
</evidence>
<dbReference type="CDD" id="cd12148">
    <property type="entry name" value="fungal_TF_MHR"/>
    <property type="match status" value="1"/>
</dbReference>
<dbReference type="InterPro" id="IPR007219">
    <property type="entry name" value="XnlR_reg_dom"/>
</dbReference>
<dbReference type="Gene3D" id="4.10.240.10">
    <property type="entry name" value="Zn(2)-C6 fungal-type DNA-binding domain"/>
    <property type="match status" value="1"/>
</dbReference>
<dbReference type="InterPro" id="IPR052761">
    <property type="entry name" value="Fungal_Detox/Toxin_TFs"/>
</dbReference>
<dbReference type="CDD" id="cd00067">
    <property type="entry name" value="GAL4"/>
    <property type="match status" value="1"/>
</dbReference>
<reference evidence="5 6" key="1">
    <citation type="journal article" date="2024" name="Commun. Biol.">
        <title>Comparative genomic analysis of thermophilic fungi reveals convergent evolutionary adaptations and gene losses.</title>
        <authorList>
            <person name="Steindorff A.S."/>
            <person name="Aguilar-Pontes M.V."/>
            <person name="Robinson A.J."/>
            <person name="Andreopoulos B."/>
            <person name="LaButti K."/>
            <person name="Kuo A."/>
            <person name="Mondo S."/>
            <person name="Riley R."/>
            <person name="Otillar R."/>
            <person name="Haridas S."/>
            <person name="Lipzen A."/>
            <person name="Grimwood J."/>
            <person name="Schmutz J."/>
            <person name="Clum A."/>
            <person name="Reid I.D."/>
            <person name="Moisan M.C."/>
            <person name="Butler G."/>
            <person name="Nguyen T.T.M."/>
            <person name="Dewar K."/>
            <person name="Conant G."/>
            <person name="Drula E."/>
            <person name="Henrissat B."/>
            <person name="Hansel C."/>
            <person name="Singer S."/>
            <person name="Hutchinson M.I."/>
            <person name="de Vries R.P."/>
            <person name="Natvig D.O."/>
            <person name="Powell A.J."/>
            <person name="Tsang A."/>
            <person name="Grigoriev I.V."/>
        </authorList>
    </citation>
    <scope>NUCLEOTIDE SEQUENCE [LARGE SCALE GENOMIC DNA]</scope>
    <source>
        <strain evidence="5 6">ATCC 24622</strain>
    </source>
</reference>
<dbReference type="Pfam" id="PF04082">
    <property type="entry name" value="Fungal_trans"/>
    <property type="match status" value="1"/>
</dbReference>
<feature type="region of interest" description="Disordered" evidence="3">
    <location>
        <begin position="138"/>
        <end position="167"/>
    </location>
</feature>
<feature type="compositionally biased region" description="Polar residues" evidence="3">
    <location>
        <begin position="84"/>
        <end position="110"/>
    </location>
</feature>